<evidence type="ECO:0000256" key="8">
    <source>
        <dbReference type="SAM" id="Phobius"/>
    </source>
</evidence>
<evidence type="ECO:0000256" key="6">
    <source>
        <dbReference type="ARBA" id="ARBA00022989"/>
    </source>
</evidence>
<feature type="domain" description="Major facilitator superfamily associated" evidence="9">
    <location>
        <begin position="17"/>
        <end position="364"/>
    </location>
</feature>
<sequence length="387" mass="43223">MKFRTQTQGRQVFIIRAMQFTYYAFMSLLVAYFPLYFDSIGFTKLQIGAIYSIGPTLSILSNIVVGVISDKSQNIRRVVSLLFLGQILGLALLLPQKEFAVVSIIMAFFYFCQTPMNAVVDSINLLASEQLNRSFVALRMFGSLGYAIFAVVFGIVLKQYGSDLTIILGIIILAIGMLFSLFIGNYQASMRKFELRGLWSIVKDRRTIGFLVMIFFISIGHRINEGFLALTMRNLGADDSVIGIASLASAVSEIPMFFILAKYGYKIREMPLLAIAGAMYTLRFWLMSVATEPWMMVALQCMHIVTFAIFYITALRVLMNMIPEQYRASGQALYAVVWSGLSGVAAGVFGGRLIDIAGFSYAYRLGALFALLGTIGFLYLHFRRSET</sequence>
<evidence type="ECO:0000259" key="9">
    <source>
        <dbReference type="Pfam" id="PF12832"/>
    </source>
</evidence>
<dbReference type="SUPFAM" id="SSF103473">
    <property type="entry name" value="MFS general substrate transporter"/>
    <property type="match status" value="2"/>
</dbReference>
<feature type="transmembrane region" description="Helical" evidence="8">
    <location>
        <begin position="141"/>
        <end position="160"/>
    </location>
</feature>
<name>A0AA95F5S5_9BACL</name>
<accession>A0AA95F5S5</accession>
<feature type="transmembrane region" description="Helical" evidence="8">
    <location>
        <begin position="240"/>
        <end position="260"/>
    </location>
</feature>
<keyword evidence="5 8" id="KW-0812">Transmembrane</keyword>
<dbReference type="Gene3D" id="1.20.1250.20">
    <property type="entry name" value="MFS general substrate transporter like domains"/>
    <property type="match status" value="2"/>
</dbReference>
<keyword evidence="11" id="KW-1185">Reference proteome</keyword>
<dbReference type="PANTHER" id="PTHR23522:SF10">
    <property type="entry name" value="3-PHENYLPROPIONIC ACID TRANSPORTER-RELATED"/>
    <property type="match status" value="1"/>
</dbReference>
<gene>
    <name evidence="10" type="ORF">P0Y55_04905</name>
</gene>
<evidence type="ECO:0000313" key="10">
    <source>
        <dbReference type="EMBL" id="WEK55400.1"/>
    </source>
</evidence>
<feature type="transmembrane region" description="Helical" evidence="8">
    <location>
        <begin position="166"/>
        <end position="186"/>
    </location>
</feature>
<dbReference type="PANTHER" id="PTHR23522">
    <property type="entry name" value="BLL5896 PROTEIN"/>
    <property type="match status" value="1"/>
</dbReference>
<feature type="transmembrane region" description="Helical" evidence="8">
    <location>
        <begin position="297"/>
        <end position="319"/>
    </location>
</feature>
<feature type="transmembrane region" description="Helical" evidence="8">
    <location>
        <begin position="75"/>
        <end position="94"/>
    </location>
</feature>
<dbReference type="InterPro" id="IPR024989">
    <property type="entry name" value="MFS_assoc_dom"/>
</dbReference>
<reference evidence="10" key="1">
    <citation type="submission" date="2023-03" db="EMBL/GenBank/DDBJ databases">
        <title>Andean soil-derived lignocellulolytic bacterial consortium as a source of novel taxa and putative plastic-active enzymes.</title>
        <authorList>
            <person name="Diaz-Garcia L."/>
            <person name="Chuvochina M."/>
            <person name="Feuerriegel G."/>
            <person name="Bunk B."/>
            <person name="Sproer C."/>
            <person name="Streit W.R."/>
            <person name="Rodriguez L.M."/>
            <person name="Overmann J."/>
            <person name="Jimenez D.J."/>
        </authorList>
    </citation>
    <scope>NUCLEOTIDE SEQUENCE</scope>
    <source>
        <strain evidence="10">MAG 2441</strain>
    </source>
</reference>
<dbReference type="Proteomes" id="UP001178662">
    <property type="component" value="Chromosome"/>
</dbReference>
<dbReference type="GO" id="GO:0005886">
    <property type="term" value="C:plasma membrane"/>
    <property type="evidence" value="ECO:0007669"/>
    <property type="project" value="UniProtKB-SubCell"/>
</dbReference>
<dbReference type="AlphaFoldDB" id="A0AA95F5S5"/>
<organism evidence="10 11">
    <name type="scientific">Candidatus Cohnella colombiensis</name>
    <dbReference type="NCBI Taxonomy" id="3121368"/>
    <lineage>
        <taxon>Bacteria</taxon>
        <taxon>Bacillati</taxon>
        <taxon>Bacillota</taxon>
        <taxon>Bacilli</taxon>
        <taxon>Bacillales</taxon>
        <taxon>Paenibacillaceae</taxon>
        <taxon>Cohnella</taxon>
    </lineage>
</organism>
<proteinExistence type="predicted"/>
<evidence type="ECO:0000256" key="4">
    <source>
        <dbReference type="ARBA" id="ARBA00022519"/>
    </source>
</evidence>
<feature type="transmembrane region" description="Helical" evidence="8">
    <location>
        <begin position="49"/>
        <end position="68"/>
    </location>
</feature>
<evidence type="ECO:0000256" key="5">
    <source>
        <dbReference type="ARBA" id="ARBA00022692"/>
    </source>
</evidence>
<evidence type="ECO:0000256" key="1">
    <source>
        <dbReference type="ARBA" id="ARBA00004429"/>
    </source>
</evidence>
<keyword evidence="2" id="KW-0813">Transport</keyword>
<feature type="transmembrane region" description="Helical" evidence="8">
    <location>
        <begin position="272"/>
        <end position="291"/>
    </location>
</feature>
<evidence type="ECO:0000256" key="7">
    <source>
        <dbReference type="ARBA" id="ARBA00023136"/>
    </source>
</evidence>
<evidence type="ECO:0000256" key="3">
    <source>
        <dbReference type="ARBA" id="ARBA00022475"/>
    </source>
</evidence>
<keyword evidence="6 8" id="KW-1133">Transmembrane helix</keyword>
<comment type="subcellular location">
    <subcellularLocation>
        <location evidence="1">Cell inner membrane</location>
        <topology evidence="1">Multi-pass membrane protein</topology>
    </subcellularLocation>
</comment>
<dbReference type="InterPro" id="IPR036259">
    <property type="entry name" value="MFS_trans_sf"/>
</dbReference>
<dbReference type="Pfam" id="PF12832">
    <property type="entry name" value="MFS_1_like"/>
    <property type="match status" value="1"/>
</dbReference>
<evidence type="ECO:0000256" key="2">
    <source>
        <dbReference type="ARBA" id="ARBA00022448"/>
    </source>
</evidence>
<feature type="transmembrane region" description="Helical" evidence="8">
    <location>
        <begin position="207"/>
        <end position="224"/>
    </location>
</feature>
<feature type="transmembrane region" description="Helical" evidence="8">
    <location>
        <begin position="20"/>
        <end position="37"/>
    </location>
</feature>
<feature type="transmembrane region" description="Helical" evidence="8">
    <location>
        <begin position="361"/>
        <end position="382"/>
    </location>
</feature>
<feature type="transmembrane region" description="Helical" evidence="8">
    <location>
        <begin position="331"/>
        <end position="349"/>
    </location>
</feature>
<keyword evidence="3" id="KW-1003">Cell membrane</keyword>
<dbReference type="EMBL" id="CP119317">
    <property type="protein sequence ID" value="WEK55400.1"/>
    <property type="molecule type" value="Genomic_DNA"/>
</dbReference>
<keyword evidence="7 8" id="KW-0472">Membrane</keyword>
<evidence type="ECO:0000313" key="11">
    <source>
        <dbReference type="Proteomes" id="UP001178662"/>
    </source>
</evidence>
<keyword evidence="4" id="KW-0997">Cell inner membrane</keyword>
<feature type="transmembrane region" description="Helical" evidence="8">
    <location>
        <begin position="100"/>
        <end position="120"/>
    </location>
</feature>
<protein>
    <submittedName>
        <fullName evidence="10">MFS transporter</fullName>
    </submittedName>
</protein>